<reference evidence="2 3" key="1">
    <citation type="submission" date="2013-12" db="EMBL/GenBank/DDBJ databases">
        <authorList>
            <person name="Cubeta M."/>
            <person name="Pakala S."/>
            <person name="Fedorova N."/>
            <person name="Thomas E."/>
            <person name="Dean R."/>
            <person name="Jabaji S."/>
            <person name="Neate S."/>
            <person name="Toda T."/>
            <person name="Tavantzis S."/>
            <person name="Vilgalys R."/>
            <person name="Bharathan N."/>
            <person name="Pakala S."/>
            <person name="Losada L.S."/>
            <person name="Zafar N."/>
            <person name="Nierman W."/>
        </authorList>
    </citation>
    <scope>NUCLEOTIDE SEQUENCE [LARGE SCALE GENOMIC DNA]</scope>
    <source>
        <strain evidence="2 3">123E</strain>
    </source>
</reference>
<dbReference type="InterPro" id="IPR001229">
    <property type="entry name" value="Jacalin-like_lectin_dom"/>
</dbReference>
<organism evidence="2 3">
    <name type="scientific">Rhizoctonia solani 123E</name>
    <dbReference type="NCBI Taxonomy" id="1423351"/>
    <lineage>
        <taxon>Eukaryota</taxon>
        <taxon>Fungi</taxon>
        <taxon>Dikarya</taxon>
        <taxon>Basidiomycota</taxon>
        <taxon>Agaricomycotina</taxon>
        <taxon>Agaricomycetes</taxon>
        <taxon>Cantharellales</taxon>
        <taxon>Ceratobasidiaceae</taxon>
        <taxon>Rhizoctonia</taxon>
    </lineage>
</organism>
<dbReference type="PROSITE" id="PS51752">
    <property type="entry name" value="JACALIN_LECTIN"/>
    <property type="match status" value="1"/>
</dbReference>
<accession>A0A074RNJ3</accession>
<dbReference type="EMBL" id="AZST01000480">
    <property type="protein sequence ID" value="KEP48646.1"/>
    <property type="molecule type" value="Genomic_DNA"/>
</dbReference>
<evidence type="ECO:0000313" key="3">
    <source>
        <dbReference type="Proteomes" id="UP000027456"/>
    </source>
</evidence>
<proteinExistence type="predicted"/>
<dbReference type="OrthoDB" id="3156891at2759"/>
<dbReference type="Proteomes" id="UP000027456">
    <property type="component" value="Unassembled WGS sequence"/>
</dbReference>
<gene>
    <name evidence="2" type="ORF">V565_119380</name>
</gene>
<dbReference type="AlphaFoldDB" id="A0A074RNJ3"/>
<dbReference type="SUPFAM" id="SSF51101">
    <property type="entry name" value="Mannose-binding lectins"/>
    <property type="match status" value="2"/>
</dbReference>
<dbReference type="Pfam" id="PF01419">
    <property type="entry name" value="Jacalin"/>
    <property type="match status" value="2"/>
</dbReference>
<evidence type="ECO:0000259" key="1">
    <source>
        <dbReference type="PROSITE" id="PS51752"/>
    </source>
</evidence>
<dbReference type="Gene3D" id="2.100.10.30">
    <property type="entry name" value="Jacalin-like lectin domain"/>
    <property type="match status" value="2"/>
</dbReference>
<dbReference type="HOGENOM" id="CLU_053908_0_0_1"/>
<feature type="domain" description="Jacalin-type lectin" evidence="1">
    <location>
        <begin position="211"/>
        <end position="360"/>
    </location>
</feature>
<keyword evidence="3" id="KW-1185">Reference proteome</keyword>
<dbReference type="InterPro" id="IPR036404">
    <property type="entry name" value="Jacalin-like_lectin_dom_sf"/>
</dbReference>
<sequence length="361" mass="39880">MNTTAVFSSRRFPTMIRLTSTEWQPITIIKVVSTISLLADDLQAQLTELYTARLAYIPPLTIDPIRWLCMIYDDTDNASKTIASVKLRNSDYIDCISLTYLDGMPSASRDAGKGGHVQPHFTLINGEHITEVLSCFDGEWVRGIQFVTSAGRCSAIYGIFEGIPAISRSKGGILAGFSINTKKHPTWDYLVTGVRGIWRYDALPRVPKENDVYSDYFGASTGKGFNDRALIGNSNSMYISNIEVRSGSQIDSIQFTYSDSKNGQNDKIKTTRHGGSGGTHHQFELGDGEHVVSISGRCNQQVVTQLCFGTNLGRTSEIYGMADGQEFSARAPLGENGKSLRLQYILGKRCIYALNLVLIWN</sequence>
<comment type="caution">
    <text evidence="2">The sequence shown here is derived from an EMBL/GenBank/DDBJ whole genome shotgun (WGS) entry which is preliminary data.</text>
</comment>
<evidence type="ECO:0000313" key="2">
    <source>
        <dbReference type="EMBL" id="KEP48646.1"/>
    </source>
</evidence>
<name>A0A074RNJ3_9AGAM</name>
<protein>
    <submittedName>
        <fullName evidence="2">Jacalin domain protein</fullName>
    </submittedName>
</protein>
<dbReference type="SMART" id="SM00915">
    <property type="entry name" value="Jacalin"/>
    <property type="match status" value="2"/>
</dbReference>
<dbReference type="PANTHER" id="PTHR46506">
    <property type="entry name" value="OS05G0143600 PROTEIN"/>
    <property type="match status" value="1"/>
</dbReference>